<dbReference type="InterPro" id="IPR003660">
    <property type="entry name" value="HAMP_dom"/>
</dbReference>
<dbReference type="CDD" id="cd06225">
    <property type="entry name" value="HAMP"/>
    <property type="match status" value="1"/>
</dbReference>
<evidence type="ECO:0000256" key="3">
    <source>
        <dbReference type="PROSITE-ProRule" id="PRU00284"/>
    </source>
</evidence>
<dbReference type="GO" id="GO:0006935">
    <property type="term" value="P:chemotaxis"/>
    <property type="evidence" value="ECO:0007669"/>
    <property type="project" value="InterPro"/>
</dbReference>
<dbReference type="Proteomes" id="UP001189143">
    <property type="component" value="Unassembled WGS sequence"/>
</dbReference>
<dbReference type="PROSITE" id="PS50111">
    <property type="entry name" value="CHEMOTAXIS_TRANSDUC_2"/>
    <property type="match status" value="1"/>
</dbReference>
<dbReference type="PANTHER" id="PTHR32089:SF112">
    <property type="entry name" value="LYSOZYME-LIKE PROTEIN-RELATED"/>
    <property type="match status" value="1"/>
</dbReference>
<dbReference type="PRINTS" id="PR00260">
    <property type="entry name" value="CHEMTRNSDUCR"/>
</dbReference>
<accession>A0AAD1YGN3</accession>
<keyword evidence="4" id="KW-0472">Membrane</keyword>
<dbReference type="InterPro" id="IPR004089">
    <property type="entry name" value="MCPsignal_dom"/>
</dbReference>
<dbReference type="EMBL" id="CAMTCP010000249">
    <property type="protein sequence ID" value="CAI3646492.1"/>
    <property type="molecule type" value="Genomic_DNA"/>
</dbReference>
<dbReference type="GO" id="GO:0016020">
    <property type="term" value="C:membrane"/>
    <property type="evidence" value="ECO:0007669"/>
    <property type="project" value="InterPro"/>
</dbReference>
<evidence type="ECO:0000313" key="8">
    <source>
        <dbReference type="Proteomes" id="UP001189143"/>
    </source>
</evidence>
<evidence type="ECO:0000256" key="1">
    <source>
        <dbReference type="ARBA" id="ARBA00023224"/>
    </source>
</evidence>
<evidence type="ECO:0000259" key="6">
    <source>
        <dbReference type="PROSITE" id="PS50885"/>
    </source>
</evidence>
<name>A0AAD1YGN3_9CLOT</name>
<dbReference type="PANTHER" id="PTHR32089">
    <property type="entry name" value="METHYL-ACCEPTING CHEMOTAXIS PROTEIN MCPB"/>
    <property type="match status" value="1"/>
</dbReference>
<feature type="transmembrane region" description="Helical" evidence="4">
    <location>
        <begin position="36"/>
        <end position="59"/>
    </location>
</feature>
<feature type="domain" description="Methyl-accepting transducer" evidence="5">
    <location>
        <begin position="131"/>
        <end position="382"/>
    </location>
</feature>
<protein>
    <submittedName>
        <fullName evidence="7">Methyl-accepting chemotaxis protein</fullName>
    </submittedName>
</protein>
<evidence type="ECO:0000313" key="7">
    <source>
        <dbReference type="EMBL" id="CAI3646492.1"/>
    </source>
</evidence>
<reference evidence="7" key="1">
    <citation type="submission" date="2022-10" db="EMBL/GenBank/DDBJ databases">
        <authorList>
            <person name="Aires J."/>
            <person name="Mesa V."/>
        </authorList>
    </citation>
    <scope>NUCLEOTIDE SEQUENCE</scope>
    <source>
        <strain evidence="7">Clostridium neonatale JD116</strain>
    </source>
</reference>
<evidence type="ECO:0000259" key="5">
    <source>
        <dbReference type="PROSITE" id="PS50111"/>
    </source>
</evidence>
<organism evidence="7 8">
    <name type="scientific">Clostridium neonatale</name>
    <dbReference type="NCBI Taxonomy" id="137838"/>
    <lineage>
        <taxon>Bacteria</taxon>
        <taxon>Bacillati</taxon>
        <taxon>Bacillota</taxon>
        <taxon>Clostridia</taxon>
        <taxon>Eubacteriales</taxon>
        <taxon>Clostridiaceae</taxon>
        <taxon>Clostridium</taxon>
    </lineage>
</organism>
<dbReference type="SUPFAM" id="SSF58104">
    <property type="entry name" value="Methyl-accepting chemotaxis protein (MCP) signaling domain"/>
    <property type="match status" value="1"/>
</dbReference>
<dbReference type="AlphaFoldDB" id="A0AAD1YGN3"/>
<proteinExistence type="inferred from homology"/>
<comment type="caution">
    <text evidence="7">The sequence shown here is derived from an EMBL/GenBank/DDBJ whole genome shotgun (WGS) entry which is preliminary data.</text>
</comment>
<comment type="similarity">
    <text evidence="2">Belongs to the methyl-accepting chemotaxis (MCP) protein family.</text>
</comment>
<dbReference type="PROSITE" id="PS50885">
    <property type="entry name" value="HAMP"/>
    <property type="match status" value="1"/>
</dbReference>
<keyword evidence="4" id="KW-1133">Transmembrane helix</keyword>
<evidence type="ECO:0000256" key="4">
    <source>
        <dbReference type="SAM" id="Phobius"/>
    </source>
</evidence>
<keyword evidence="1 3" id="KW-0807">Transducer</keyword>
<feature type="domain" description="HAMP" evidence="6">
    <location>
        <begin position="60"/>
        <end position="112"/>
    </location>
</feature>
<sequence>MEIYIYSLPFKDSKGRSYTVNASMNMTDVNNELNNLLIMNLLISIGIILISIIVSYIFANKFTKPIIKIKDFANRLSLYDFSTPIIITRKDEFGQTENALNIAQKNVSNLVNLIMENSQDISASSEELSATVQELSSKAVIIDESVQNITFGIQESSAESEEISASIQEIDSNINILSSKAMEGSNNANQFKEIAEEVKTNSQSAILETEILYSEKQKNMKKAIEAGKVVDSIKFMADTIGSIAEQTNLLALNAAIEAARAGEQGKGFAVVAEEVRKLAEGSSQAVINIKDTIFKVQESFKLSIDNGKDILEFINTNVNEQFNAYGKTGDKYYNDSDFVSKMSDEIAAMSEELTATVGQVNEAVKNMALSSQKSGEEAEIIKESMDETTKAIEQVSLTAQSQTELAQKLNEMVQKFKI</sequence>
<dbReference type="SMART" id="SM00283">
    <property type="entry name" value="MA"/>
    <property type="match status" value="1"/>
</dbReference>
<evidence type="ECO:0000256" key="2">
    <source>
        <dbReference type="ARBA" id="ARBA00029447"/>
    </source>
</evidence>
<keyword evidence="4" id="KW-0812">Transmembrane</keyword>
<dbReference type="Pfam" id="PF00015">
    <property type="entry name" value="MCPsignal"/>
    <property type="match status" value="1"/>
</dbReference>
<dbReference type="Gene3D" id="1.10.287.950">
    <property type="entry name" value="Methyl-accepting chemotaxis protein"/>
    <property type="match status" value="1"/>
</dbReference>
<dbReference type="GO" id="GO:0007165">
    <property type="term" value="P:signal transduction"/>
    <property type="evidence" value="ECO:0007669"/>
    <property type="project" value="UniProtKB-KW"/>
</dbReference>
<gene>
    <name evidence="7" type="ORF">CNEO2_500024</name>
</gene>
<dbReference type="GO" id="GO:0004888">
    <property type="term" value="F:transmembrane signaling receptor activity"/>
    <property type="evidence" value="ECO:0007669"/>
    <property type="project" value="InterPro"/>
</dbReference>
<dbReference type="InterPro" id="IPR004090">
    <property type="entry name" value="Chemotax_Me-accpt_rcpt"/>
</dbReference>